<gene>
    <name evidence="3" type="ORF">QO011_006076</name>
</gene>
<dbReference type="PANTHER" id="PTHR46268:SF6">
    <property type="entry name" value="UNIVERSAL STRESS PROTEIN UP12"/>
    <property type="match status" value="1"/>
</dbReference>
<dbReference type="EMBL" id="JAUSVX010000014">
    <property type="protein sequence ID" value="MDQ0473043.1"/>
    <property type="molecule type" value="Genomic_DNA"/>
</dbReference>
<evidence type="ECO:0000313" key="4">
    <source>
        <dbReference type="Proteomes" id="UP001242480"/>
    </source>
</evidence>
<evidence type="ECO:0000256" key="1">
    <source>
        <dbReference type="ARBA" id="ARBA00008791"/>
    </source>
</evidence>
<dbReference type="PIRSF" id="PIRSF006276">
    <property type="entry name" value="UspA"/>
    <property type="match status" value="1"/>
</dbReference>
<comment type="caution">
    <text evidence="3">The sequence shown here is derived from an EMBL/GenBank/DDBJ whole genome shotgun (WGS) entry which is preliminary data.</text>
</comment>
<dbReference type="InterPro" id="IPR006016">
    <property type="entry name" value="UspA"/>
</dbReference>
<dbReference type="SUPFAM" id="SSF52402">
    <property type="entry name" value="Adenine nucleotide alpha hydrolases-like"/>
    <property type="match status" value="1"/>
</dbReference>
<dbReference type="Gene3D" id="3.40.50.620">
    <property type="entry name" value="HUPs"/>
    <property type="match status" value="1"/>
</dbReference>
<protein>
    <submittedName>
        <fullName evidence="3">Nucleotide-binding universal stress UspA family protein</fullName>
    </submittedName>
</protein>
<dbReference type="RefSeq" id="WP_307280756.1">
    <property type="nucleotide sequence ID" value="NZ_JAUSVX010000014.1"/>
</dbReference>
<dbReference type="Pfam" id="PF00582">
    <property type="entry name" value="Usp"/>
    <property type="match status" value="1"/>
</dbReference>
<accession>A0ABU0JFI4</accession>
<evidence type="ECO:0000313" key="3">
    <source>
        <dbReference type="EMBL" id="MDQ0473043.1"/>
    </source>
</evidence>
<dbReference type="InterPro" id="IPR006015">
    <property type="entry name" value="Universal_stress_UspA"/>
</dbReference>
<feature type="domain" description="UspA" evidence="2">
    <location>
        <begin position="1"/>
        <end position="140"/>
    </location>
</feature>
<reference evidence="3 4" key="1">
    <citation type="submission" date="2023-07" db="EMBL/GenBank/DDBJ databases">
        <title>Genomic Encyclopedia of Type Strains, Phase IV (KMG-IV): sequencing the most valuable type-strain genomes for metagenomic binning, comparative biology and taxonomic classification.</title>
        <authorList>
            <person name="Goeker M."/>
        </authorList>
    </citation>
    <scope>NUCLEOTIDE SEQUENCE [LARGE SCALE GENOMIC DNA]</scope>
    <source>
        <strain evidence="3 4">DSM 19619</strain>
    </source>
</reference>
<name>A0ABU0JFI4_9HYPH</name>
<sequence length="168" mass="17874">MFHSIVVPVDLAEVDLARPAIEHAAQLVRESGGRMTLVNVVPIMPVMMMDTVPVSYEAEIAEKAKASLADLAATVDLPRSQIGTTVRIGGIQHEILAVVKEERADLILLGSHEPHLSTYLLGCNASAIVRHAHCSVLVLRERPEQVGGHEIPAAKLGTAMPATGLPVS</sequence>
<dbReference type="CDD" id="cd00293">
    <property type="entry name" value="USP-like"/>
    <property type="match status" value="1"/>
</dbReference>
<organism evidence="3 4">
    <name type="scientific">Labrys wisconsinensis</name>
    <dbReference type="NCBI Taxonomy" id="425677"/>
    <lineage>
        <taxon>Bacteria</taxon>
        <taxon>Pseudomonadati</taxon>
        <taxon>Pseudomonadota</taxon>
        <taxon>Alphaproteobacteria</taxon>
        <taxon>Hyphomicrobiales</taxon>
        <taxon>Xanthobacteraceae</taxon>
        <taxon>Labrys</taxon>
    </lineage>
</organism>
<comment type="similarity">
    <text evidence="1">Belongs to the universal stress protein A family.</text>
</comment>
<dbReference type="PRINTS" id="PR01438">
    <property type="entry name" value="UNVRSLSTRESS"/>
</dbReference>
<dbReference type="PANTHER" id="PTHR46268">
    <property type="entry name" value="STRESS RESPONSE PROTEIN NHAX"/>
    <property type="match status" value="1"/>
</dbReference>
<dbReference type="InterPro" id="IPR014729">
    <property type="entry name" value="Rossmann-like_a/b/a_fold"/>
</dbReference>
<keyword evidence="4" id="KW-1185">Reference proteome</keyword>
<dbReference type="Proteomes" id="UP001242480">
    <property type="component" value="Unassembled WGS sequence"/>
</dbReference>
<evidence type="ECO:0000259" key="2">
    <source>
        <dbReference type="Pfam" id="PF00582"/>
    </source>
</evidence>
<proteinExistence type="inferred from homology"/>